<reference evidence="1" key="1">
    <citation type="submission" date="2020-06" db="EMBL/GenBank/DDBJ databases">
        <authorList>
            <person name="Li T."/>
            <person name="Hu X."/>
            <person name="Zhang T."/>
            <person name="Song X."/>
            <person name="Zhang H."/>
            <person name="Dai N."/>
            <person name="Sheng W."/>
            <person name="Hou X."/>
            <person name="Wei L."/>
        </authorList>
    </citation>
    <scope>NUCLEOTIDE SEQUENCE</scope>
    <source>
        <strain evidence="1">G02</strain>
        <tissue evidence="1">Leaf</tissue>
    </source>
</reference>
<gene>
    <name evidence="1" type="ORF">Sradi_6184700</name>
</gene>
<reference evidence="1" key="2">
    <citation type="journal article" date="2024" name="Plant">
        <title>Genomic evolution and insights into agronomic trait innovations of Sesamum species.</title>
        <authorList>
            <person name="Miao H."/>
            <person name="Wang L."/>
            <person name="Qu L."/>
            <person name="Liu H."/>
            <person name="Sun Y."/>
            <person name="Le M."/>
            <person name="Wang Q."/>
            <person name="Wei S."/>
            <person name="Zheng Y."/>
            <person name="Lin W."/>
            <person name="Duan Y."/>
            <person name="Cao H."/>
            <person name="Xiong S."/>
            <person name="Wang X."/>
            <person name="Wei L."/>
            <person name="Li C."/>
            <person name="Ma Q."/>
            <person name="Ju M."/>
            <person name="Zhao R."/>
            <person name="Li G."/>
            <person name="Mu C."/>
            <person name="Tian Q."/>
            <person name="Mei H."/>
            <person name="Zhang T."/>
            <person name="Gao T."/>
            <person name="Zhang H."/>
        </authorList>
    </citation>
    <scope>NUCLEOTIDE SEQUENCE</scope>
    <source>
        <strain evidence="1">G02</strain>
    </source>
</reference>
<organism evidence="1">
    <name type="scientific">Sesamum radiatum</name>
    <name type="common">Black benniseed</name>
    <dbReference type="NCBI Taxonomy" id="300843"/>
    <lineage>
        <taxon>Eukaryota</taxon>
        <taxon>Viridiplantae</taxon>
        <taxon>Streptophyta</taxon>
        <taxon>Embryophyta</taxon>
        <taxon>Tracheophyta</taxon>
        <taxon>Spermatophyta</taxon>
        <taxon>Magnoliopsida</taxon>
        <taxon>eudicotyledons</taxon>
        <taxon>Gunneridae</taxon>
        <taxon>Pentapetalae</taxon>
        <taxon>asterids</taxon>
        <taxon>lamiids</taxon>
        <taxon>Lamiales</taxon>
        <taxon>Pedaliaceae</taxon>
        <taxon>Sesamum</taxon>
    </lineage>
</organism>
<name>A0AAW2K8L2_SESRA</name>
<proteinExistence type="predicted"/>
<dbReference type="AlphaFoldDB" id="A0AAW2K8L2"/>
<comment type="caution">
    <text evidence="1">The sequence shown here is derived from an EMBL/GenBank/DDBJ whole genome shotgun (WGS) entry which is preliminary data.</text>
</comment>
<dbReference type="EMBL" id="JACGWJ010000029">
    <property type="protein sequence ID" value="KAL0303166.1"/>
    <property type="molecule type" value="Genomic_DNA"/>
</dbReference>
<accession>A0AAW2K8L2</accession>
<protein>
    <submittedName>
        <fullName evidence="1">Uncharacterized protein</fullName>
    </submittedName>
</protein>
<evidence type="ECO:0000313" key="1">
    <source>
        <dbReference type="EMBL" id="KAL0303166.1"/>
    </source>
</evidence>
<sequence>METLVNTPNKQKAGDAPAATTQALQVVPSVPLSSLFGTAATATPRSKDPATDALRITVIPDAPSAELSLNLLETL</sequence>